<dbReference type="OrthoDB" id="5194788at2"/>
<dbReference type="Proteomes" id="UP000321234">
    <property type="component" value="Unassembled WGS sequence"/>
</dbReference>
<reference evidence="1 2" key="1">
    <citation type="submission" date="2019-07" db="EMBL/GenBank/DDBJ databases">
        <title>Quadrisphaera sp. strain DD2A genome sequencing and assembly.</title>
        <authorList>
            <person name="Kim I."/>
        </authorList>
    </citation>
    <scope>NUCLEOTIDE SEQUENCE [LARGE SCALE GENOMIC DNA]</scope>
    <source>
        <strain evidence="1 2">DD2A</strain>
    </source>
</reference>
<dbReference type="RefSeq" id="WP_147925586.1">
    <property type="nucleotide sequence ID" value="NZ_VKAC01000003.1"/>
</dbReference>
<proteinExistence type="predicted"/>
<keyword evidence="2" id="KW-1185">Reference proteome</keyword>
<evidence type="ECO:0000313" key="1">
    <source>
        <dbReference type="EMBL" id="TXR57166.1"/>
    </source>
</evidence>
<evidence type="ECO:0000313" key="2">
    <source>
        <dbReference type="Proteomes" id="UP000321234"/>
    </source>
</evidence>
<dbReference type="EMBL" id="VKAC01000003">
    <property type="protein sequence ID" value="TXR57166.1"/>
    <property type="molecule type" value="Genomic_DNA"/>
</dbReference>
<gene>
    <name evidence="1" type="ORF">FMM08_06835</name>
</gene>
<sequence>MDGGDLLPEPPAAALDFPVAVPADLPLVDVGVVGRGWGRAGGSGAPVLWGNVEVADRSSLVGEDPRTWQLETRPRRGVRPAGPAGQLGLGLLVDPDVATLAGDAVHRMLRSRIPAGLGGDETRHRMQACWERSQELREVFSPLPPPGSPWLRRDVDVDGQRFAWWVHEDELGWAGAADLGAVFVVGHGLGAAPADRSLRLLAPPQAAQLLAED</sequence>
<organism evidence="1 2">
    <name type="scientific">Quadrisphaera setariae</name>
    <dbReference type="NCBI Taxonomy" id="2593304"/>
    <lineage>
        <taxon>Bacteria</taxon>
        <taxon>Bacillati</taxon>
        <taxon>Actinomycetota</taxon>
        <taxon>Actinomycetes</taxon>
        <taxon>Kineosporiales</taxon>
        <taxon>Kineosporiaceae</taxon>
        <taxon>Quadrisphaera</taxon>
    </lineage>
</organism>
<accession>A0A5C8ZJS0</accession>
<protein>
    <submittedName>
        <fullName evidence="1">Uncharacterized protein</fullName>
    </submittedName>
</protein>
<comment type="caution">
    <text evidence="1">The sequence shown here is derived from an EMBL/GenBank/DDBJ whole genome shotgun (WGS) entry which is preliminary data.</text>
</comment>
<dbReference type="AlphaFoldDB" id="A0A5C8ZJS0"/>
<name>A0A5C8ZJS0_9ACTN</name>